<protein>
    <submittedName>
        <fullName evidence="3">CPBP family intramembrane metalloprotease</fullName>
    </submittedName>
</protein>
<dbReference type="InterPro" id="IPR003675">
    <property type="entry name" value="Rce1/LyrA-like_dom"/>
</dbReference>
<reference evidence="3 4" key="1">
    <citation type="submission" date="2023-02" db="EMBL/GenBank/DDBJ databases">
        <authorList>
            <person name="Mo P."/>
        </authorList>
    </citation>
    <scope>NUCLEOTIDE SEQUENCE [LARGE SCALE GENOMIC DNA]</scope>
    <source>
        <strain evidence="3 4">HUAS 3</strain>
    </source>
</reference>
<feature type="domain" description="CAAX prenyl protease 2/Lysostaphin resistance protein A-like" evidence="2">
    <location>
        <begin position="139"/>
        <end position="241"/>
    </location>
</feature>
<dbReference type="GO" id="GO:0008237">
    <property type="term" value="F:metallopeptidase activity"/>
    <property type="evidence" value="ECO:0007669"/>
    <property type="project" value="UniProtKB-KW"/>
</dbReference>
<proteinExistence type="predicted"/>
<keyword evidence="3" id="KW-0645">Protease</keyword>
<keyword evidence="1" id="KW-0472">Membrane</keyword>
<dbReference type="Proteomes" id="UP001219605">
    <property type="component" value="Chromosome"/>
</dbReference>
<keyword evidence="4" id="KW-1185">Reference proteome</keyword>
<dbReference type="Pfam" id="PF02517">
    <property type="entry name" value="Rce1-like"/>
    <property type="match status" value="1"/>
</dbReference>
<feature type="transmembrane region" description="Helical" evidence="1">
    <location>
        <begin position="134"/>
        <end position="152"/>
    </location>
</feature>
<evidence type="ECO:0000259" key="2">
    <source>
        <dbReference type="Pfam" id="PF02517"/>
    </source>
</evidence>
<keyword evidence="1" id="KW-0812">Transmembrane</keyword>
<organism evidence="3 4">
    <name type="scientific">Micromonospora cathayae</name>
    <dbReference type="NCBI Taxonomy" id="3028804"/>
    <lineage>
        <taxon>Bacteria</taxon>
        <taxon>Bacillati</taxon>
        <taxon>Actinomycetota</taxon>
        <taxon>Actinomycetes</taxon>
        <taxon>Micromonosporales</taxon>
        <taxon>Micromonosporaceae</taxon>
        <taxon>Micromonospora</taxon>
    </lineage>
</organism>
<evidence type="ECO:0000256" key="1">
    <source>
        <dbReference type="SAM" id="Phobius"/>
    </source>
</evidence>
<evidence type="ECO:0000313" key="4">
    <source>
        <dbReference type="Proteomes" id="UP001219605"/>
    </source>
</evidence>
<dbReference type="PANTHER" id="PTHR35797:SF1">
    <property type="entry name" value="PROTEASE"/>
    <property type="match status" value="1"/>
</dbReference>
<feature type="transmembrane region" description="Helical" evidence="1">
    <location>
        <begin position="200"/>
        <end position="223"/>
    </location>
</feature>
<keyword evidence="3" id="KW-0378">Hydrolase</keyword>
<sequence>MSTLDRTGTRPVGSRPDRSAVGWPVVVGYALLAYASSWACWLPLLMTGRVVRVGGSATHLPGLLGPALAALLVAAVLARRGRPVGMRARLTRWRIGRWWLVACSPLAMVGLGAAVAALAGDPPAPGDFGLVNGFPQWGVVGVLGLLVLVNGLGEETGWRGFLQPRLQRGLRPLVAVVVLTGIWVGWHLPLFAVLSSYRGFSVGTLVGFTIGILCGAVVLGWLWNRTGSVPAVAVWHALYNLGAATVAATGTMAAVVTTLVIGQAVVLVVAELVTGGRVFAPVPAARDSAHP</sequence>
<keyword evidence="3" id="KW-0482">Metalloprotease</keyword>
<dbReference type="InterPro" id="IPR042150">
    <property type="entry name" value="MmRce1-like"/>
</dbReference>
<feature type="transmembrane region" description="Helical" evidence="1">
    <location>
        <begin position="98"/>
        <end position="119"/>
    </location>
</feature>
<feature type="transmembrane region" description="Helical" evidence="1">
    <location>
        <begin position="21"/>
        <end position="46"/>
    </location>
</feature>
<feature type="transmembrane region" description="Helical" evidence="1">
    <location>
        <begin position="173"/>
        <end position="194"/>
    </location>
</feature>
<accession>A0ABY7ZKX5</accession>
<dbReference type="PANTHER" id="PTHR35797">
    <property type="entry name" value="PROTEASE-RELATED"/>
    <property type="match status" value="1"/>
</dbReference>
<name>A0ABY7ZKX5_9ACTN</name>
<keyword evidence="1" id="KW-1133">Transmembrane helix</keyword>
<dbReference type="RefSeq" id="WP_275030172.1">
    <property type="nucleotide sequence ID" value="NZ_CP118615.1"/>
</dbReference>
<feature type="transmembrane region" description="Helical" evidence="1">
    <location>
        <begin position="244"/>
        <end position="270"/>
    </location>
</feature>
<gene>
    <name evidence="3" type="ORF">PVK37_24585</name>
</gene>
<dbReference type="EMBL" id="CP118615">
    <property type="protein sequence ID" value="WDZ83614.1"/>
    <property type="molecule type" value="Genomic_DNA"/>
</dbReference>
<evidence type="ECO:0000313" key="3">
    <source>
        <dbReference type="EMBL" id="WDZ83614.1"/>
    </source>
</evidence>
<feature type="transmembrane region" description="Helical" evidence="1">
    <location>
        <begin position="58"/>
        <end position="78"/>
    </location>
</feature>